<dbReference type="RefSeq" id="WP_200115608.1">
    <property type="nucleotide sequence ID" value="NZ_JAEHOH010000013.1"/>
</dbReference>
<sequence>MTEERRSPVRRALSHPLTHLIAATLILALTQAFVVKLFRVPSGSMEQTLEIGDRIFVNRLAYGAPVVHGTPDNGDIVVFHTQDDLWPRSSDTSNGSSALDGLKHAARWALGDVLGFGPGTRHMIVKRVIGTPGQTVECCDAEGRLMIDGVPLDEPYVFEDLPFVARELDCETEQRSSRCFPPIEVPADRLLVLGDHRGASSDAVSHCRAGTEPTGAECVRWVRTEDVIGEVLVRVWPLGSLGGVE</sequence>
<feature type="domain" description="Peptidase S26" evidence="5">
    <location>
        <begin position="20"/>
        <end position="236"/>
    </location>
</feature>
<keyword evidence="4 6" id="KW-0378">Hydrolase</keyword>
<keyword evidence="7" id="KW-1185">Reference proteome</keyword>
<feature type="active site" evidence="3">
    <location>
        <position position="44"/>
    </location>
</feature>
<evidence type="ECO:0000256" key="2">
    <source>
        <dbReference type="ARBA" id="ARBA00009370"/>
    </source>
</evidence>
<comment type="subcellular location">
    <subcellularLocation>
        <location evidence="1">Cell membrane</location>
        <topology evidence="1">Single-pass type II membrane protein</topology>
    </subcellularLocation>
    <subcellularLocation>
        <location evidence="4">Membrane</location>
        <topology evidence="4">Single-pass type II membrane protein</topology>
    </subcellularLocation>
</comment>
<dbReference type="GO" id="GO:0004252">
    <property type="term" value="F:serine-type endopeptidase activity"/>
    <property type="evidence" value="ECO:0007669"/>
    <property type="project" value="InterPro"/>
</dbReference>
<dbReference type="InterPro" id="IPR036286">
    <property type="entry name" value="LexA/Signal_pep-like_sf"/>
</dbReference>
<evidence type="ECO:0000313" key="6">
    <source>
        <dbReference type="EMBL" id="MBK0419470.1"/>
    </source>
</evidence>
<dbReference type="GO" id="GO:0005886">
    <property type="term" value="C:plasma membrane"/>
    <property type="evidence" value="ECO:0007669"/>
    <property type="project" value="UniProtKB-SubCell"/>
</dbReference>
<reference evidence="6" key="1">
    <citation type="submission" date="2020-12" db="EMBL/GenBank/DDBJ databases">
        <title>Leucobacter sp. CAS1, isolated from Chromium sludge.</title>
        <authorList>
            <person name="Xu Z."/>
        </authorList>
    </citation>
    <scope>NUCLEOTIDE SEQUENCE</scope>
    <source>
        <strain evidence="6">CSA1</strain>
    </source>
</reference>
<name>A0A934Q8X8_9MICO</name>
<dbReference type="Proteomes" id="UP000608530">
    <property type="component" value="Unassembled WGS sequence"/>
</dbReference>
<comment type="caution">
    <text evidence="6">The sequence shown here is derived from an EMBL/GenBank/DDBJ whole genome shotgun (WGS) entry which is preliminary data.</text>
</comment>
<evidence type="ECO:0000256" key="3">
    <source>
        <dbReference type="PIRSR" id="PIRSR600223-1"/>
    </source>
</evidence>
<gene>
    <name evidence="6" type="primary">lepB</name>
    <name evidence="6" type="ORF">JD276_10535</name>
</gene>
<evidence type="ECO:0000256" key="1">
    <source>
        <dbReference type="ARBA" id="ARBA00004401"/>
    </source>
</evidence>
<dbReference type="Gene3D" id="2.10.109.10">
    <property type="entry name" value="Umud Fragment, subunit A"/>
    <property type="match status" value="1"/>
</dbReference>
<accession>A0A934Q8X8</accession>
<dbReference type="PANTHER" id="PTHR43390:SF1">
    <property type="entry name" value="CHLOROPLAST PROCESSING PEPTIDASE"/>
    <property type="match status" value="1"/>
</dbReference>
<dbReference type="PANTHER" id="PTHR43390">
    <property type="entry name" value="SIGNAL PEPTIDASE I"/>
    <property type="match status" value="1"/>
</dbReference>
<dbReference type="AlphaFoldDB" id="A0A934Q8X8"/>
<evidence type="ECO:0000313" key="7">
    <source>
        <dbReference type="Proteomes" id="UP000608530"/>
    </source>
</evidence>
<keyword evidence="4" id="KW-0645">Protease</keyword>
<dbReference type="InterPro" id="IPR000223">
    <property type="entry name" value="Pept_S26A_signal_pept_1"/>
</dbReference>
<evidence type="ECO:0000259" key="5">
    <source>
        <dbReference type="Pfam" id="PF10502"/>
    </source>
</evidence>
<dbReference type="InterPro" id="IPR019533">
    <property type="entry name" value="Peptidase_S26"/>
</dbReference>
<dbReference type="GO" id="GO:0009003">
    <property type="term" value="F:signal peptidase activity"/>
    <property type="evidence" value="ECO:0007669"/>
    <property type="project" value="UniProtKB-EC"/>
</dbReference>
<feature type="active site" evidence="3">
    <location>
        <position position="126"/>
    </location>
</feature>
<organism evidence="6 7">
    <name type="scientific">Leucobacter chromiisoli</name>
    <dbReference type="NCBI Taxonomy" id="2796471"/>
    <lineage>
        <taxon>Bacteria</taxon>
        <taxon>Bacillati</taxon>
        <taxon>Actinomycetota</taxon>
        <taxon>Actinomycetes</taxon>
        <taxon>Micrococcales</taxon>
        <taxon>Microbacteriaceae</taxon>
        <taxon>Leucobacter</taxon>
    </lineage>
</organism>
<dbReference type="NCBIfam" id="TIGR02227">
    <property type="entry name" value="sigpep_I_bact"/>
    <property type="match status" value="1"/>
</dbReference>
<comment type="catalytic activity">
    <reaction evidence="4">
        <text>Cleavage of hydrophobic, N-terminal signal or leader sequences from secreted and periplasmic proteins.</text>
        <dbReference type="EC" id="3.4.21.89"/>
    </reaction>
</comment>
<dbReference type="PRINTS" id="PR00727">
    <property type="entry name" value="LEADERPTASE"/>
</dbReference>
<protein>
    <recommendedName>
        <fullName evidence="4">Signal peptidase I</fullName>
        <ecNumber evidence="4">3.4.21.89</ecNumber>
    </recommendedName>
</protein>
<dbReference type="GO" id="GO:0006465">
    <property type="term" value="P:signal peptide processing"/>
    <property type="evidence" value="ECO:0007669"/>
    <property type="project" value="InterPro"/>
</dbReference>
<proteinExistence type="inferred from homology"/>
<dbReference type="SUPFAM" id="SSF51306">
    <property type="entry name" value="LexA/Signal peptidase"/>
    <property type="match status" value="1"/>
</dbReference>
<dbReference type="CDD" id="cd06530">
    <property type="entry name" value="S26_SPase_I"/>
    <property type="match status" value="1"/>
</dbReference>
<dbReference type="EMBL" id="JAEHOH010000013">
    <property type="protein sequence ID" value="MBK0419470.1"/>
    <property type="molecule type" value="Genomic_DNA"/>
</dbReference>
<dbReference type="EC" id="3.4.21.89" evidence="4"/>
<evidence type="ECO:0000256" key="4">
    <source>
        <dbReference type="RuleBase" id="RU362042"/>
    </source>
</evidence>
<comment type="similarity">
    <text evidence="2 4">Belongs to the peptidase S26 family.</text>
</comment>
<dbReference type="Pfam" id="PF10502">
    <property type="entry name" value="Peptidase_S26"/>
    <property type="match status" value="1"/>
</dbReference>